<evidence type="ECO:0000256" key="7">
    <source>
        <dbReference type="ARBA" id="ARBA00023163"/>
    </source>
</evidence>
<feature type="region of interest" description="Disordered" evidence="9">
    <location>
        <begin position="380"/>
        <end position="453"/>
    </location>
</feature>
<feature type="compositionally biased region" description="Low complexity" evidence="9">
    <location>
        <begin position="417"/>
        <end position="429"/>
    </location>
</feature>
<dbReference type="Pfam" id="PF08528">
    <property type="entry name" value="Whi5"/>
    <property type="match status" value="1"/>
</dbReference>
<reference evidence="10 11" key="1">
    <citation type="submission" date="2017-11" db="EMBL/GenBank/DDBJ databases">
        <title>Comparative genomics of Botrytis spp.</title>
        <authorList>
            <person name="Valero-Jimenez C.A."/>
            <person name="Tapia P."/>
            <person name="Veloso J."/>
            <person name="Silva-Moreno E."/>
            <person name="Staats M."/>
            <person name="Valdes J.H."/>
            <person name="Van Kan J.A.L."/>
        </authorList>
    </citation>
    <scope>NUCLEOTIDE SEQUENCE [LARGE SCALE GENOMIC DNA]</scope>
    <source>
        <strain evidence="10 11">MUCL2830</strain>
    </source>
</reference>
<feature type="compositionally biased region" description="Basic and acidic residues" evidence="9">
    <location>
        <begin position="507"/>
        <end position="523"/>
    </location>
</feature>
<evidence type="ECO:0000313" key="10">
    <source>
        <dbReference type="EMBL" id="TEY72964.1"/>
    </source>
</evidence>
<feature type="compositionally biased region" description="Basic and acidic residues" evidence="9">
    <location>
        <begin position="401"/>
        <end position="411"/>
    </location>
</feature>
<comment type="similarity">
    <text evidence="3">Belongs to the WHI5/NRM1 family.</text>
</comment>
<evidence type="ECO:0000256" key="1">
    <source>
        <dbReference type="ARBA" id="ARBA00004123"/>
    </source>
</evidence>
<dbReference type="GO" id="GO:0005737">
    <property type="term" value="C:cytoplasm"/>
    <property type="evidence" value="ECO:0007669"/>
    <property type="project" value="UniProtKB-SubCell"/>
</dbReference>
<evidence type="ECO:0000256" key="5">
    <source>
        <dbReference type="ARBA" id="ARBA00022491"/>
    </source>
</evidence>
<keyword evidence="8" id="KW-0539">Nucleus</keyword>
<feature type="compositionally biased region" description="Basic and acidic residues" evidence="9">
    <location>
        <begin position="182"/>
        <end position="193"/>
    </location>
</feature>
<protein>
    <submittedName>
        <fullName evidence="10">Uncharacterized protein</fullName>
    </submittedName>
</protein>
<evidence type="ECO:0000256" key="9">
    <source>
        <dbReference type="SAM" id="MobiDB-lite"/>
    </source>
</evidence>
<feature type="compositionally biased region" description="Polar residues" evidence="9">
    <location>
        <begin position="168"/>
        <end position="178"/>
    </location>
</feature>
<evidence type="ECO:0000256" key="3">
    <source>
        <dbReference type="ARBA" id="ARBA00006922"/>
    </source>
</evidence>
<comment type="subcellular location">
    <subcellularLocation>
        <location evidence="2">Cytoplasm</location>
    </subcellularLocation>
    <subcellularLocation>
        <location evidence="1">Nucleus</location>
    </subcellularLocation>
</comment>
<dbReference type="OrthoDB" id="5345625at2759"/>
<dbReference type="EMBL" id="PHWZ01000085">
    <property type="protein sequence ID" value="TEY72964.1"/>
    <property type="molecule type" value="Genomic_DNA"/>
</dbReference>
<feature type="region of interest" description="Disordered" evidence="9">
    <location>
        <begin position="502"/>
        <end position="523"/>
    </location>
</feature>
<dbReference type="GO" id="GO:0005634">
    <property type="term" value="C:nucleus"/>
    <property type="evidence" value="ECO:0007669"/>
    <property type="project" value="UniProtKB-SubCell"/>
</dbReference>
<feature type="compositionally biased region" description="Polar residues" evidence="9">
    <location>
        <begin position="440"/>
        <end position="449"/>
    </location>
</feature>
<keyword evidence="11" id="KW-1185">Reference proteome</keyword>
<gene>
    <name evidence="10" type="ORF">BOTCAL_0085g00120</name>
</gene>
<evidence type="ECO:0000256" key="4">
    <source>
        <dbReference type="ARBA" id="ARBA00022490"/>
    </source>
</evidence>
<keyword evidence="6" id="KW-0805">Transcription regulation</keyword>
<keyword evidence="4" id="KW-0963">Cytoplasm</keyword>
<accession>A0A4Y8DA18</accession>
<sequence>MSSPKSSTTRRVLGGLNININTSVIGINHALRNTKMEKVSYSNHPVHVPLESSQVVGHSTTKLQRENWEETNTNTGSRVANMEEAASEDNISQGLEVTTINALVLSIAERASLASKKRRLSSTVQFQDNISSRSPESHGKRRRMEPLSGNSSLLDGRGADVDALPKHTSLQPTASPSSDPDPEAKACDERVGITDESSDLGKGQKQKMPSTTPQKQFFPKCSSISTSSSSSFPSGVDAEDSAIISNNSELAEAIISNKSSFIPTTTFTPRTFRTSKSKSLSREEIRQKSQALRLRLSLANYKVKTNQIDLPLSRLQVRSTSPKLPSLARLRGYSHGKSMGRTPLPGALSMDTGREAVPAINIQGPGSANKNTSVFVREKRGEKEDGDENINIHSSPPLSGRESDSLSRRDSAISCTSFGSNSNSNSSSGLGSGHAHPLTPTLNTTSHSNSRCKETDAKIGINIEQEVARRRYEMIGGKENIKIQRTPILERQKVGLANPPMIFAQPEEERSVSERGRSPELSRRAADGLVRLKLLR</sequence>
<feature type="compositionally biased region" description="Low complexity" evidence="9">
    <location>
        <begin position="222"/>
        <end position="234"/>
    </location>
</feature>
<organism evidence="10 11">
    <name type="scientific">Botryotinia calthae</name>
    <dbReference type="NCBI Taxonomy" id="38488"/>
    <lineage>
        <taxon>Eukaryota</taxon>
        <taxon>Fungi</taxon>
        <taxon>Dikarya</taxon>
        <taxon>Ascomycota</taxon>
        <taxon>Pezizomycotina</taxon>
        <taxon>Leotiomycetes</taxon>
        <taxon>Helotiales</taxon>
        <taxon>Sclerotiniaceae</taxon>
        <taxon>Botryotinia</taxon>
    </lineage>
</organism>
<evidence type="ECO:0000313" key="11">
    <source>
        <dbReference type="Proteomes" id="UP000297299"/>
    </source>
</evidence>
<evidence type="ECO:0000256" key="8">
    <source>
        <dbReference type="ARBA" id="ARBA00023242"/>
    </source>
</evidence>
<keyword evidence="5" id="KW-0678">Repressor</keyword>
<name>A0A4Y8DA18_9HELO</name>
<evidence type="ECO:0000256" key="2">
    <source>
        <dbReference type="ARBA" id="ARBA00004496"/>
    </source>
</evidence>
<dbReference type="STRING" id="38488.A0A4Y8DA18"/>
<dbReference type="AlphaFoldDB" id="A0A4Y8DA18"/>
<dbReference type="Proteomes" id="UP000297299">
    <property type="component" value="Unassembled WGS sequence"/>
</dbReference>
<feature type="region of interest" description="Disordered" evidence="9">
    <location>
        <begin position="116"/>
        <end position="234"/>
    </location>
</feature>
<dbReference type="InterPro" id="IPR013734">
    <property type="entry name" value="TF_Nrm1/Whi5"/>
</dbReference>
<comment type="caution">
    <text evidence="10">The sequence shown here is derived from an EMBL/GenBank/DDBJ whole genome shotgun (WGS) entry which is preliminary data.</text>
</comment>
<feature type="compositionally biased region" description="Polar residues" evidence="9">
    <location>
        <begin position="121"/>
        <end position="134"/>
    </location>
</feature>
<proteinExistence type="inferred from homology"/>
<evidence type="ECO:0000256" key="6">
    <source>
        <dbReference type="ARBA" id="ARBA00023015"/>
    </source>
</evidence>
<keyword evidence="7" id="KW-0804">Transcription</keyword>